<dbReference type="GO" id="GO:0000978">
    <property type="term" value="F:RNA polymerase II cis-regulatory region sequence-specific DNA binding"/>
    <property type="evidence" value="ECO:0007669"/>
    <property type="project" value="TreeGrafter"/>
</dbReference>
<proteinExistence type="predicted"/>
<dbReference type="STRING" id="5514.A0A395SHV3"/>
<sequence length="976" mass="105433">MRTSILKSVALGLAGLRAAEASVCKPRSLSSSGPTIVSSTLIASETTSSSFASESSTISSTIVSEVTIGVDTSTTDTATESASAIETTTTVVSASTEVTFTAESATATQTTASTETGVTDTTTALASIETTATTEAATTTTTTTAEVPVITEFQLKGARAPVEDALIYSNRLKGNYLLFSGSNPTYTPAVFSIEALSGRLLIDDSLPICAFFRPNQDLASLGTCSDIPKSSEVAITCTPPAKDGDTLSCSVPAMSCVEVVVDIFDSEITCTPTGEMLTGTSTDFSYSISQTFAVIGQITNGVNFLVHALYCARRQKPHDCHYSPQVRRRRANPQGSVSSLRSPPASELDRALSTGRISTGRNTPATTPVNNETTQSQAIDAEEETEVPREARLVCDAQGKLIFVGDCAPLSFFQSVRQLVTTRVGQSAFAPQSSRYSVLENATTHQSRRTPGDNRIPSVHTDDIPHAVSNYLAIATGLVDLFDHRRLQDDLIFWANMGQKTDDATTIVNLLVLAIGTKIDNEERAQEYFEYAREKAYSNLTGNLSVTTVQMFTLITLYMLCSCQINGAFLFFGTAVRAAYSIGIHRTEVNARFGPDIHRQRDRLWKSLRVVDLFLSTSMGRPPATSDVDCTVPYQSPDENLDESLDLLNASVQIFLVLEGVVTEIYSRRKISLQLTEGISLQLRDWSSRWLKQLKDIVANPDIQDRAQVSGACQILATYYYAVMLVSRPFLMYELCRRLSDGSMASNGRSALTSGKSKLADACIDAASLMVDPILDLIQRGVLVGHVPILVSWLFASSLVLGIGLLGGFGRVLEKYTRMAIHALDHCSNHDTHAGQYSLIAQSLLATSLEHLEKRELAERQRRTENSSQLFGLIPSDTTDSPSTFRRETSQPGVSPAASRGRESLDRSFLQHNGLQNVASPLFGDLDSAFLGLSESMMQTPDPSYWTMGNEADTGSALNLFALLDGGGGIDLTHHL</sequence>
<dbReference type="Proteomes" id="UP000266152">
    <property type="component" value="Unassembled WGS sequence"/>
</dbReference>
<dbReference type="Pfam" id="PF04082">
    <property type="entry name" value="Fungal_trans"/>
    <property type="match status" value="1"/>
</dbReference>
<dbReference type="GO" id="GO:0000981">
    <property type="term" value="F:DNA-binding transcription factor activity, RNA polymerase II-specific"/>
    <property type="evidence" value="ECO:0007669"/>
    <property type="project" value="TreeGrafter"/>
</dbReference>
<feature type="region of interest" description="Disordered" evidence="4">
    <location>
        <begin position="321"/>
        <end position="374"/>
    </location>
</feature>
<dbReference type="GO" id="GO:0000435">
    <property type="term" value="P:positive regulation of transcription from RNA polymerase II promoter by galactose"/>
    <property type="evidence" value="ECO:0007669"/>
    <property type="project" value="TreeGrafter"/>
</dbReference>
<dbReference type="GO" id="GO:0005634">
    <property type="term" value="C:nucleus"/>
    <property type="evidence" value="ECO:0007669"/>
    <property type="project" value="TreeGrafter"/>
</dbReference>
<organism evidence="8 9">
    <name type="scientific">Fusarium sporotrichioides</name>
    <dbReference type="NCBI Taxonomy" id="5514"/>
    <lineage>
        <taxon>Eukaryota</taxon>
        <taxon>Fungi</taxon>
        <taxon>Dikarya</taxon>
        <taxon>Ascomycota</taxon>
        <taxon>Pezizomycotina</taxon>
        <taxon>Sordariomycetes</taxon>
        <taxon>Hypocreomycetidae</taxon>
        <taxon>Hypocreales</taxon>
        <taxon>Nectriaceae</taxon>
        <taxon>Fusarium</taxon>
    </lineage>
</organism>
<feature type="compositionally biased region" description="Polar residues" evidence="4">
    <location>
        <begin position="355"/>
        <end position="374"/>
    </location>
</feature>
<keyword evidence="2" id="KW-0804">Transcription</keyword>
<feature type="compositionally biased region" description="Polar residues" evidence="4">
    <location>
        <begin position="866"/>
        <end position="884"/>
    </location>
</feature>
<keyword evidence="5" id="KW-1133">Transmembrane helix</keyword>
<evidence type="ECO:0000256" key="1">
    <source>
        <dbReference type="ARBA" id="ARBA00023015"/>
    </source>
</evidence>
<dbReference type="InterPro" id="IPR051127">
    <property type="entry name" value="Fungal_SecMet_Regulators"/>
</dbReference>
<evidence type="ECO:0000256" key="6">
    <source>
        <dbReference type="SAM" id="SignalP"/>
    </source>
</evidence>
<keyword evidence="1" id="KW-0805">Transcription regulation</keyword>
<dbReference type="PANTHER" id="PTHR47424">
    <property type="entry name" value="REGULATORY PROTEIN GAL4"/>
    <property type="match status" value="1"/>
</dbReference>
<comment type="caution">
    <text evidence="8">The sequence shown here is derived from an EMBL/GenBank/DDBJ whole genome shotgun (WGS) entry which is preliminary data.</text>
</comment>
<keyword evidence="6" id="KW-0732">Signal</keyword>
<dbReference type="AlphaFoldDB" id="A0A395SHV3"/>
<keyword evidence="5" id="KW-0812">Transmembrane</keyword>
<dbReference type="InterPro" id="IPR007219">
    <property type="entry name" value="XnlR_reg_dom"/>
</dbReference>
<dbReference type="GO" id="GO:0008270">
    <property type="term" value="F:zinc ion binding"/>
    <property type="evidence" value="ECO:0007669"/>
    <property type="project" value="InterPro"/>
</dbReference>
<feature type="domain" description="Xylanolytic transcriptional activator regulatory" evidence="7">
    <location>
        <begin position="568"/>
        <end position="641"/>
    </location>
</feature>
<dbReference type="PANTHER" id="PTHR47424:SF9">
    <property type="entry name" value="TAH-2"/>
    <property type="match status" value="1"/>
</dbReference>
<evidence type="ECO:0000256" key="4">
    <source>
        <dbReference type="SAM" id="MobiDB-lite"/>
    </source>
</evidence>
<keyword evidence="9" id="KW-1185">Reference proteome</keyword>
<protein>
    <submittedName>
        <fullName evidence="8">Positive regulator of put proline utilization</fullName>
    </submittedName>
</protein>
<feature type="chain" id="PRO_5017198819" evidence="6">
    <location>
        <begin position="22"/>
        <end position="976"/>
    </location>
</feature>
<feature type="transmembrane region" description="Helical" evidence="5">
    <location>
        <begin position="790"/>
        <end position="809"/>
    </location>
</feature>
<evidence type="ECO:0000256" key="5">
    <source>
        <dbReference type="SAM" id="Phobius"/>
    </source>
</evidence>
<evidence type="ECO:0000256" key="3">
    <source>
        <dbReference type="ARBA" id="ARBA00023242"/>
    </source>
</evidence>
<name>A0A395SHV3_FUSSP</name>
<accession>A0A395SHV3</accession>
<dbReference type="GO" id="GO:0006351">
    <property type="term" value="P:DNA-templated transcription"/>
    <property type="evidence" value="ECO:0007669"/>
    <property type="project" value="InterPro"/>
</dbReference>
<evidence type="ECO:0000256" key="2">
    <source>
        <dbReference type="ARBA" id="ARBA00023163"/>
    </source>
</evidence>
<reference evidence="8 9" key="1">
    <citation type="journal article" date="2018" name="PLoS Pathog.">
        <title>Evolution of structural diversity of trichothecenes, a family of toxins produced by plant pathogenic and entomopathogenic fungi.</title>
        <authorList>
            <person name="Proctor R.H."/>
            <person name="McCormick S.P."/>
            <person name="Kim H.S."/>
            <person name="Cardoza R.E."/>
            <person name="Stanley A.M."/>
            <person name="Lindo L."/>
            <person name="Kelly A."/>
            <person name="Brown D.W."/>
            <person name="Lee T."/>
            <person name="Vaughan M.M."/>
            <person name="Alexander N.J."/>
            <person name="Busman M."/>
            <person name="Gutierrez S."/>
        </authorList>
    </citation>
    <scope>NUCLEOTIDE SEQUENCE [LARGE SCALE GENOMIC DNA]</scope>
    <source>
        <strain evidence="8 9">NRRL 3299</strain>
    </source>
</reference>
<evidence type="ECO:0000313" key="8">
    <source>
        <dbReference type="EMBL" id="RGP71785.1"/>
    </source>
</evidence>
<keyword evidence="3" id="KW-0539">Nucleus</keyword>
<feature type="region of interest" description="Disordered" evidence="4">
    <location>
        <begin position="439"/>
        <end position="458"/>
    </location>
</feature>
<dbReference type="CDD" id="cd12148">
    <property type="entry name" value="fungal_TF_MHR"/>
    <property type="match status" value="1"/>
</dbReference>
<evidence type="ECO:0000259" key="7">
    <source>
        <dbReference type="SMART" id="SM00906"/>
    </source>
</evidence>
<keyword evidence="5" id="KW-0472">Membrane</keyword>
<dbReference type="EMBL" id="PXOF01000039">
    <property type="protein sequence ID" value="RGP71785.1"/>
    <property type="molecule type" value="Genomic_DNA"/>
</dbReference>
<feature type="signal peptide" evidence="6">
    <location>
        <begin position="1"/>
        <end position="21"/>
    </location>
</feature>
<feature type="region of interest" description="Disordered" evidence="4">
    <location>
        <begin position="858"/>
        <end position="903"/>
    </location>
</feature>
<evidence type="ECO:0000313" key="9">
    <source>
        <dbReference type="Proteomes" id="UP000266152"/>
    </source>
</evidence>
<gene>
    <name evidence="8" type="ORF">FSPOR_3151</name>
</gene>
<dbReference type="SMART" id="SM00906">
    <property type="entry name" value="Fungal_trans"/>
    <property type="match status" value="1"/>
</dbReference>